<dbReference type="Proteomes" id="UP000596004">
    <property type="component" value="Chromosome"/>
</dbReference>
<protein>
    <submittedName>
        <fullName evidence="1">Uncharacterized protein</fullName>
    </submittedName>
</protein>
<sequence length="375" mass="43999">MKDVSVNAKSLKIFWMAMNQELDFRNVNTLEDLKTHLGGHLPACYPKRGRSCVFGHRGTMDSCPKLKTLLNNFIDSVQYLFDLQNQYYVEILVKLSLSFIEVHWASVRWVDNYTTDDRMHYHEGMQLTNHLVWSGLLLQGVSKFTVSLGKLQKDLKPKFYILVEGESEKEAFEILFNKNQFNLFRDHEIINLQGKDAVKKQAIKELLGRYRIPGIQYYLVLDYDKSVISFVNDLVSAGLIDKRRVIIWKKNFEDSVPVDFSIPLLSELINKEISIKEIKRTNKSKKDILATIKVYDPKIEIPKVEWAKKIAKKIPNAYGKIYKYKPKTELEKNIRKMLKQIEEDSHNFYMPTKRKKKWKSEVWSSSLDEDHVLIQ</sequence>
<reference evidence="1" key="1">
    <citation type="submission" date="2020-11" db="EMBL/GenBank/DDBJ databases">
        <title>Connecting structure to function with the recovery of over 1000 high-quality activated sludge metagenome-assembled genomes encoding full-length rRNA genes using long-read sequencing.</title>
        <authorList>
            <person name="Singleton C.M."/>
            <person name="Petriglieri F."/>
            <person name="Kristensen J.M."/>
            <person name="Kirkegaard R.H."/>
            <person name="Michaelsen T.Y."/>
            <person name="Andersen M.H."/>
            <person name="Karst S.M."/>
            <person name="Dueholm M.S."/>
            <person name="Nielsen P.H."/>
            <person name="Albertsen M."/>
        </authorList>
    </citation>
    <scope>NUCLEOTIDE SEQUENCE</scope>
    <source>
        <strain evidence="1">Fred_18-Q3-R57-64_BAT3C.431</strain>
    </source>
</reference>
<dbReference type="AlphaFoldDB" id="A0A7T9I1R4"/>
<accession>A0A7T9I1R4</accession>
<organism evidence="1">
    <name type="scientific">Candidatus Iainarchaeum sp</name>
    <dbReference type="NCBI Taxonomy" id="3101447"/>
    <lineage>
        <taxon>Archaea</taxon>
        <taxon>Candidatus Iainarchaeota</taxon>
        <taxon>Candidatus Iainarchaeia</taxon>
        <taxon>Candidatus Iainarchaeales</taxon>
        <taxon>Candidatus Iainarchaeaceae</taxon>
        <taxon>Candidatus Iainarchaeum</taxon>
    </lineage>
</organism>
<gene>
    <name evidence="1" type="ORF">IPJ89_00385</name>
</gene>
<name>A0A7T9I1R4_9ARCH</name>
<evidence type="ECO:0000313" key="1">
    <source>
        <dbReference type="EMBL" id="QQR92690.1"/>
    </source>
</evidence>
<proteinExistence type="predicted"/>
<dbReference type="EMBL" id="CP064981">
    <property type="protein sequence ID" value="QQR92690.1"/>
    <property type="molecule type" value="Genomic_DNA"/>
</dbReference>